<reference evidence="4 5" key="1">
    <citation type="submission" date="2019-02" db="EMBL/GenBank/DDBJ databases">
        <title>Aquabacterium sp. strain KMB7.</title>
        <authorList>
            <person name="Chen W.-M."/>
        </authorList>
    </citation>
    <scope>NUCLEOTIDE SEQUENCE [LARGE SCALE GENOMIC DNA]</scope>
    <source>
        <strain evidence="4 5">KMB7</strain>
    </source>
</reference>
<keyword evidence="1 3" id="KW-0732">Signal</keyword>
<evidence type="ECO:0000256" key="3">
    <source>
        <dbReference type="SAM" id="SignalP"/>
    </source>
</evidence>
<proteinExistence type="predicted"/>
<dbReference type="PANTHER" id="PTHR43037">
    <property type="entry name" value="UNNAMED PRODUCT-RELATED"/>
    <property type="match status" value="1"/>
</dbReference>
<dbReference type="EMBL" id="SIXI01000007">
    <property type="protein sequence ID" value="TBO28410.1"/>
    <property type="molecule type" value="Genomic_DNA"/>
</dbReference>
<dbReference type="AlphaFoldDB" id="A0A4Q9GVF9"/>
<sequence>MNILTLRRHGIALCLLAAVGLATAHALARPRATELHTEQIEGREVLLQPATTPNGAPPQALLVVLHGGGGNAQRLSRELNLRGLARQGVWVAYLNGSPAGRLLPDRMKAWNAGQGCCGQPHDTQAPDADVVQRTVATLAHRFQVPADKVFALGHSNGAMMMQTLMCQRGVFAQGVSMAGALMADGQGCPAAPGRRIWAVHGRQDANVPPEGGRGTEGIARVPFVSEAQSQARFQAAGGRYEVQWVDSDHALDHLVQALEQAEGLPLERLLAKRLGWKP</sequence>
<feature type="chain" id="PRO_5020961668" description="Phospholipase" evidence="3">
    <location>
        <begin position="29"/>
        <end position="278"/>
    </location>
</feature>
<keyword evidence="2" id="KW-0378">Hydrolase</keyword>
<evidence type="ECO:0000313" key="5">
    <source>
        <dbReference type="Proteomes" id="UP000292120"/>
    </source>
</evidence>
<dbReference type="OrthoDB" id="9767239at2"/>
<dbReference type="GO" id="GO:0016787">
    <property type="term" value="F:hydrolase activity"/>
    <property type="evidence" value="ECO:0007669"/>
    <property type="project" value="UniProtKB-KW"/>
</dbReference>
<evidence type="ECO:0000256" key="2">
    <source>
        <dbReference type="ARBA" id="ARBA00022801"/>
    </source>
</evidence>
<dbReference type="SUPFAM" id="SSF53474">
    <property type="entry name" value="alpha/beta-Hydrolases"/>
    <property type="match status" value="1"/>
</dbReference>
<dbReference type="PANTHER" id="PTHR43037:SF5">
    <property type="entry name" value="FERULOYL ESTERASE"/>
    <property type="match status" value="1"/>
</dbReference>
<name>A0A4Q9GVF9_9BURK</name>
<accession>A0A4Q9GVF9</accession>
<dbReference type="InterPro" id="IPR029058">
    <property type="entry name" value="AB_hydrolase_fold"/>
</dbReference>
<dbReference type="Gene3D" id="3.40.50.1820">
    <property type="entry name" value="alpha/beta hydrolase"/>
    <property type="match status" value="1"/>
</dbReference>
<comment type="caution">
    <text evidence="4">The sequence shown here is derived from an EMBL/GenBank/DDBJ whole genome shotgun (WGS) entry which is preliminary data.</text>
</comment>
<organism evidence="4 5">
    <name type="scientific">Aquabacterium lacunae</name>
    <dbReference type="NCBI Taxonomy" id="2528630"/>
    <lineage>
        <taxon>Bacteria</taxon>
        <taxon>Pseudomonadati</taxon>
        <taxon>Pseudomonadota</taxon>
        <taxon>Betaproteobacteria</taxon>
        <taxon>Burkholderiales</taxon>
        <taxon>Aquabacterium</taxon>
    </lineage>
</organism>
<evidence type="ECO:0008006" key="6">
    <source>
        <dbReference type="Google" id="ProtNLM"/>
    </source>
</evidence>
<evidence type="ECO:0000256" key="1">
    <source>
        <dbReference type="ARBA" id="ARBA00022729"/>
    </source>
</evidence>
<dbReference type="InterPro" id="IPR050955">
    <property type="entry name" value="Plant_Biomass_Hydrol_Est"/>
</dbReference>
<keyword evidence="5" id="KW-1185">Reference proteome</keyword>
<feature type="signal peptide" evidence="3">
    <location>
        <begin position="1"/>
        <end position="28"/>
    </location>
</feature>
<protein>
    <recommendedName>
        <fullName evidence="6">Phospholipase</fullName>
    </recommendedName>
</protein>
<evidence type="ECO:0000313" key="4">
    <source>
        <dbReference type="EMBL" id="TBO28410.1"/>
    </source>
</evidence>
<dbReference type="Proteomes" id="UP000292120">
    <property type="component" value="Unassembled WGS sequence"/>
</dbReference>
<gene>
    <name evidence="4" type="ORF">EYS42_15520</name>
</gene>